<name>A0ABU8WWR9_9BURK</name>
<accession>A0ABU8WWR9</accession>
<dbReference type="RefSeq" id="WP_340347824.1">
    <property type="nucleotide sequence ID" value="NZ_JBBKZT010000029.1"/>
</dbReference>
<evidence type="ECO:0000313" key="2">
    <source>
        <dbReference type="Proteomes" id="UP001385892"/>
    </source>
</evidence>
<dbReference type="Proteomes" id="UP001385892">
    <property type="component" value="Unassembled WGS sequence"/>
</dbReference>
<evidence type="ECO:0000313" key="1">
    <source>
        <dbReference type="EMBL" id="MEJ8851976.1"/>
    </source>
</evidence>
<gene>
    <name evidence="1" type="ORF">WKW82_35475</name>
</gene>
<keyword evidence="2" id="KW-1185">Reference proteome</keyword>
<comment type="caution">
    <text evidence="1">The sequence shown here is derived from an EMBL/GenBank/DDBJ whole genome shotgun (WGS) entry which is preliminary data.</text>
</comment>
<protein>
    <submittedName>
        <fullName evidence="1">Uncharacterized protein</fullName>
    </submittedName>
</protein>
<dbReference type="EMBL" id="JBBKZT010000029">
    <property type="protein sequence ID" value="MEJ8851976.1"/>
    <property type="molecule type" value="Genomic_DNA"/>
</dbReference>
<reference evidence="1 2" key="1">
    <citation type="submission" date="2024-03" db="EMBL/GenBank/DDBJ databases">
        <title>Novel species of the genus Variovorax.</title>
        <authorList>
            <person name="Liu Q."/>
            <person name="Xin Y.-H."/>
        </authorList>
    </citation>
    <scope>NUCLEOTIDE SEQUENCE [LARGE SCALE GENOMIC DNA]</scope>
    <source>
        <strain evidence="1 2">KACC 18900</strain>
    </source>
</reference>
<proteinExistence type="predicted"/>
<sequence>MQRESVIDQLKQYDQQRADFPGEHVIVLGVGALLLWKAATGRSFIGRTLAGALGTALVSRAASGTGGVARIGQMLVGRTQPR</sequence>
<organism evidence="1 2">
    <name type="scientific">Variovorax rhizosphaerae</name>
    <dbReference type="NCBI Taxonomy" id="1836200"/>
    <lineage>
        <taxon>Bacteria</taxon>
        <taxon>Pseudomonadati</taxon>
        <taxon>Pseudomonadota</taxon>
        <taxon>Betaproteobacteria</taxon>
        <taxon>Burkholderiales</taxon>
        <taxon>Comamonadaceae</taxon>
        <taxon>Variovorax</taxon>
    </lineage>
</organism>